<evidence type="ECO:0000256" key="3">
    <source>
        <dbReference type="ARBA" id="ARBA00022884"/>
    </source>
</evidence>
<dbReference type="PROSITE" id="PS00050">
    <property type="entry name" value="RIBOSOMAL_L23"/>
    <property type="match status" value="1"/>
</dbReference>
<reference evidence="8" key="1">
    <citation type="journal article" date="2015" name="ISME J.">
        <title>Aquifer environment selects for microbial species cohorts in sediment and groundwater.</title>
        <authorList>
            <person name="Hug L.A."/>
            <person name="Thomas B.C."/>
            <person name="Brown C.T."/>
            <person name="Frischkorn K.R."/>
            <person name="Williams K.H."/>
            <person name="Tringe S.G."/>
            <person name="Banfield J.F."/>
        </authorList>
    </citation>
    <scope>NUCLEOTIDE SEQUENCE</scope>
</reference>
<evidence type="ECO:0000256" key="1">
    <source>
        <dbReference type="ARBA" id="ARBA00006700"/>
    </source>
</evidence>
<evidence type="ECO:0000313" key="8">
    <source>
        <dbReference type="EMBL" id="AKQ01014.1"/>
    </source>
</evidence>
<dbReference type="FunFam" id="3.30.70.330:FF:000001">
    <property type="entry name" value="50S ribosomal protein L23"/>
    <property type="match status" value="1"/>
</dbReference>
<proteinExistence type="inferred from homology"/>
<accession>A0A0H4TKI4</accession>
<dbReference type="HAMAP" id="MF_01369_B">
    <property type="entry name" value="Ribosomal_uL23_B"/>
    <property type="match status" value="1"/>
</dbReference>
<dbReference type="Gene3D" id="3.30.70.330">
    <property type="match status" value="1"/>
</dbReference>
<dbReference type="EMBL" id="KT006946">
    <property type="protein sequence ID" value="AKQ01014.1"/>
    <property type="molecule type" value="Genomic_DNA"/>
</dbReference>
<evidence type="ECO:0000256" key="7">
    <source>
        <dbReference type="RuleBase" id="RU003934"/>
    </source>
</evidence>
<evidence type="ECO:0000256" key="2">
    <source>
        <dbReference type="ARBA" id="ARBA00022730"/>
    </source>
</evidence>
<gene>
    <name evidence="6 8" type="primary">rplW</name>
</gene>
<evidence type="ECO:0000256" key="4">
    <source>
        <dbReference type="ARBA" id="ARBA00022980"/>
    </source>
</evidence>
<organism evidence="8">
    <name type="scientific">uncultured Chloroflexi bacterium Rifle_16ft_4_minimus_13751</name>
    <dbReference type="NCBI Taxonomy" id="1665056"/>
    <lineage>
        <taxon>Bacteria</taxon>
        <taxon>Bacillati</taxon>
        <taxon>Chloroflexota</taxon>
        <taxon>environmental samples</taxon>
    </lineage>
</organism>
<dbReference type="GO" id="GO:0006412">
    <property type="term" value="P:translation"/>
    <property type="evidence" value="ECO:0007669"/>
    <property type="project" value="UniProtKB-UniRule"/>
</dbReference>
<dbReference type="InterPro" id="IPR013025">
    <property type="entry name" value="Ribosomal_uL23-like"/>
</dbReference>
<comment type="function">
    <text evidence="6">One of the early assembly proteins it binds 23S rRNA. One of the proteins that surrounds the polypeptide exit tunnel on the outside of the ribosome. Forms the main docking site for trigger factor binding to the ribosome.</text>
</comment>
<sequence>MTTIHDVLRRPLITEKSNYQTGDLNQYVFEVSRDANKVMIKEAVETLFDVDVVRVNVINVPPKRSRRWRNRRVMVRRSAYKKAIVTLAPGNRIEAFEGVR</sequence>
<dbReference type="InterPro" id="IPR001014">
    <property type="entry name" value="Ribosomal_uL23_CS"/>
</dbReference>
<keyword evidence="4 6" id="KW-0689">Ribosomal protein</keyword>
<protein>
    <recommendedName>
        <fullName evidence="6">Large ribosomal subunit protein uL23</fullName>
    </recommendedName>
</protein>
<name>A0A0H4TKI4_9CHLR</name>
<dbReference type="GO" id="GO:0005840">
    <property type="term" value="C:ribosome"/>
    <property type="evidence" value="ECO:0007669"/>
    <property type="project" value="UniProtKB-KW"/>
</dbReference>
<keyword evidence="5 6" id="KW-0687">Ribonucleoprotein</keyword>
<evidence type="ECO:0000256" key="6">
    <source>
        <dbReference type="HAMAP-Rule" id="MF_01369"/>
    </source>
</evidence>
<dbReference type="GO" id="GO:1990904">
    <property type="term" value="C:ribonucleoprotein complex"/>
    <property type="evidence" value="ECO:0007669"/>
    <property type="project" value="UniProtKB-KW"/>
</dbReference>
<dbReference type="GO" id="GO:0019843">
    <property type="term" value="F:rRNA binding"/>
    <property type="evidence" value="ECO:0007669"/>
    <property type="project" value="UniProtKB-UniRule"/>
</dbReference>
<keyword evidence="2 6" id="KW-0699">rRNA-binding</keyword>
<keyword evidence="3 6" id="KW-0694">RNA-binding</keyword>
<dbReference type="Pfam" id="PF00276">
    <property type="entry name" value="Ribosomal_L23"/>
    <property type="match status" value="1"/>
</dbReference>
<dbReference type="InterPro" id="IPR012678">
    <property type="entry name" value="Ribosomal_uL23/eL15/eS24_sf"/>
</dbReference>
<comment type="subunit">
    <text evidence="6">Part of the 50S ribosomal subunit. Contacts protein L29, and trigger factor when it is bound to the ribosome.</text>
</comment>
<dbReference type="NCBIfam" id="NF004363">
    <property type="entry name" value="PRK05738.2-4"/>
    <property type="match status" value="1"/>
</dbReference>
<dbReference type="GO" id="GO:0003735">
    <property type="term" value="F:structural constituent of ribosome"/>
    <property type="evidence" value="ECO:0007669"/>
    <property type="project" value="InterPro"/>
</dbReference>
<dbReference type="PANTHER" id="PTHR11620">
    <property type="entry name" value="60S RIBOSOMAL PROTEIN L23A"/>
    <property type="match status" value="1"/>
</dbReference>
<comment type="similarity">
    <text evidence="1 6 7">Belongs to the universal ribosomal protein uL23 family.</text>
</comment>
<dbReference type="SUPFAM" id="SSF54189">
    <property type="entry name" value="Ribosomal proteins S24e, L23 and L15e"/>
    <property type="match status" value="1"/>
</dbReference>
<dbReference type="AlphaFoldDB" id="A0A0H4TKI4"/>
<dbReference type="InterPro" id="IPR012677">
    <property type="entry name" value="Nucleotide-bd_a/b_plait_sf"/>
</dbReference>
<evidence type="ECO:0000256" key="5">
    <source>
        <dbReference type="ARBA" id="ARBA00023274"/>
    </source>
</evidence>